<proteinExistence type="predicted"/>
<dbReference type="Proteomes" id="UP000253344">
    <property type="component" value="Segment"/>
</dbReference>
<dbReference type="EMBL" id="MH491969">
    <property type="protein sequence ID" value="AXC42860.1"/>
    <property type="molecule type" value="Genomic_DNA"/>
</dbReference>
<gene>
    <name evidence="1" type="ORF">CPT_LL12_189</name>
</gene>
<accession>A0A2Z5HSL7</accession>
<organism evidence="1 2">
    <name type="scientific">Escherichia phage LL12</name>
    <dbReference type="NCBI Taxonomy" id="2233993"/>
    <lineage>
        <taxon>Viruses</taxon>
        <taxon>Duplodnaviria</taxon>
        <taxon>Heunggongvirae</taxon>
        <taxon>Uroviricota</taxon>
        <taxon>Caudoviricetes</taxon>
        <taxon>Vequintavirinae</taxon>
        <taxon>Vequintavirus</taxon>
        <taxon>Vequintavirus LL12</taxon>
    </lineage>
</organism>
<keyword evidence="2" id="KW-1185">Reference proteome</keyword>
<name>A0A2Z5HSL7_9CAUD</name>
<sequence length="48" mass="5357">MEGVIVEGCEYVQEICNGGLEYGANDRMGDSACRAHSEKIHFSFRSIF</sequence>
<evidence type="ECO:0000313" key="1">
    <source>
        <dbReference type="EMBL" id="AXC42860.1"/>
    </source>
</evidence>
<evidence type="ECO:0000313" key="2">
    <source>
        <dbReference type="Proteomes" id="UP000253344"/>
    </source>
</evidence>
<protein>
    <submittedName>
        <fullName evidence="1">Uncharacterized protein</fullName>
    </submittedName>
</protein>
<reference evidence="2" key="1">
    <citation type="submission" date="2018-06" db="EMBL/GenBank/DDBJ databases">
        <title>Complete genome sequence of bacteriophage LL12.</title>
        <authorList>
            <person name="Lessor L."/>
            <person name="Piya D."/>
            <person name="Gill J.J."/>
            <person name="Young R."/>
        </authorList>
    </citation>
    <scope>NUCLEOTIDE SEQUENCE [LARGE SCALE GENOMIC DNA]</scope>
    <source>
        <strain evidence="2">Escherichia coli str. MG1655</strain>
    </source>
</reference>